<protein>
    <recommendedName>
        <fullName evidence="3">Transcriptional regulator</fullName>
    </recommendedName>
</protein>
<dbReference type="AlphaFoldDB" id="A0A2U8FBH2"/>
<evidence type="ECO:0000313" key="1">
    <source>
        <dbReference type="EMBL" id="AWI33559.1"/>
    </source>
</evidence>
<dbReference type="KEGG" id="had:CDV25_01380"/>
<gene>
    <name evidence="1" type="ORF">CDV25_01380</name>
</gene>
<accession>A0A2U8FBH2</accession>
<reference evidence="1 2" key="1">
    <citation type="submission" date="2017-06" db="EMBL/GenBank/DDBJ databases">
        <title>Complete genome of Helicobacter apodemus.</title>
        <authorList>
            <person name="Cho S."/>
        </authorList>
    </citation>
    <scope>NUCLEOTIDE SEQUENCE [LARGE SCALE GENOMIC DNA]</scope>
    <source>
        <strain evidence="2">SNUVETPUB-15-01</strain>
    </source>
</reference>
<dbReference type="Proteomes" id="UP000244890">
    <property type="component" value="Chromosome"/>
</dbReference>
<dbReference type="OrthoDB" id="5327333at2"/>
<evidence type="ECO:0008006" key="3">
    <source>
        <dbReference type="Google" id="ProtNLM"/>
    </source>
</evidence>
<organism evidence="1 2">
    <name type="scientific">Helicobacter apodemus</name>
    <dbReference type="NCBI Taxonomy" id="135569"/>
    <lineage>
        <taxon>Bacteria</taxon>
        <taxon>Pseudomonadati</taxon>
        <taxon>Campylobacterota</taxon>
        <taxon>Epsilonproteobacteria</taxon>
        <taxon>Campylobacterales</taxon>
        <taxon>Helicobacteraceae</taxon>
        <taxon>Helicobacter</taxon>
    </lineage>
</organism>
<sequence>MKDKKARKDFTCLTRQMSKKGVKLRTWCKSKGLSDTDCFIIYDMSAGKIKGIRGRAKELRQLLEKEGFKVA</sequence>
<dbReference type="RefSeq" id="WP_108910455.1">
    <property type="nucleotide sequence ID" value="NZ_CP021886.1"/>
</dbReference>
<proteinExistence type="predicted"/>
<dbReference type="EMBL" id="CP021886">
    <property type="protein sequence ID" value="AWI33559.1"/>
    <property type="molecule type" value="Genomic_DNA"/>
</dbReference>
<name>A0A2U8FBH2_9HELI</name>
<evidence type="ECO:0000313" key="2">
    <source>
        <dbReference type="Proteomes" id="UP000244890"/>
    </source>
</evidence>